<keyword evidence="2" id="KW-1185">Reference proteome</keyword>
<reference evidence="2" key="1">
    <citation type="journal article" date="2012" name="PLoS ONE">
        <title>Comparative analysis of genome sequences covering the seven cronobacter species.</title>
        <authorList>
            <person name="Joseph S."/>
            <person name="Desai P."/>
            <person name="Ji Y."/>
            <person name="Cummings C.A."/>
            <person name="Shih R."/>
            <person name="Degoricija L."/>
            <person name="Rico A."/>
            <person name="Brzoska P."/>
            <person name="Hamby S.E."/>
            <person name="Masood N."/>
            <person name="Hariri S."/>
            <person name="Sonbol H."/>
            <person name="Chuzhanova N."/>
            <person name="McClelland M."/>
            <person name="Furtado M.R."/>
            <person name="Forsythe S.J."/>
        </authorList>
    </citation>
    <scope>NUCLEOTIDE SEQUENCE [LARGE SCALE GENOMIC DNA]</scope>
    <source>
        <strain evidence="2">1210</strain>
    </source>
</reference>
<dbReference type="EMBL" id="CAKZ01000051">
    <property type="protein sequence ID" value="CCJ80231.1"/>
    <property type="molecule type" value="Genomic_DNA"/>
</dbReference>
<proteinExistence type="predicted"/>
<gene>
    <name evidence="1" type="ORF">BN134_941</name>
</gene>
<dbReference type="Proteomes" id="UP000009342">
    <property type="component" value="Unassembled WGS sequence"/>
</dbReference>
<protein>
    <submittedName>
        <fullName evidence="1">Uncharacterized protein</fullName>
    </submittedName>
</protein>
<organism evidence="1 2">
    <name type="scientific">Cronobacter dublinensis 1210</name>
    <dbReference type="NCBI Taxonomy" id="1208656"/>
    <lineage>
        <taxon>Bacteria</taxon>
        <taxon>Pseudomonadati</taxon>
        <taxon>Pseudomonadota</taxon>
        <taxon>Gammaproteobacteria</taxon>
        <taxon>Enterobacterales</taxon>
        <taxon>Enterobacteriaceae</taxon>
        <taxon>Cronobacter</taxon>
    </lineage>
</organism>
<name>A0ABP1W763_9ENTR</name>
<evidence type="ECO:0000313" key="2">
    <source>
        <dbReference type="Proteomes" id="UP000009342"/>
    </source>
</evidence>
<accession>A0ABP1W763</accession>
<evidence type="ECO:0000313" key="1">
    <source>
        <dbReference type="EMBL" id="CCJ80231.1"/>
    </source>
</evidence>
<sequence length="65" mass="7259">MITDKIQAVICNVNDISLLNPQKDEGVICCEFYSKGEIFDMIKKGLIKDNFTLSAFMLLIAKASD</sequence>
<comment type="caution">
    <text evidence="1">The sequence shown here is derived from an EMBL/GenBank/DDBJ whole genome shotgun (WGS) entry which is preliminary data.</text>
</comment>